<dbReference type="Proteomes" id="UP000265962">
    <property type="component" value="Unassembled WGS sequence"/>
</dbReference>
<proteinExistence type="predicted"/>
<evidence type="ECO:0008006" key="3">
    <source>
        <dbReference type="Google" id="ProtNLM"/>
    </source>
</evidence>
<dbReference type="EMBL" id="OMOH01000001">
    <property type="protein sequence ID" value="SPF67362.1"/>
    <property type="molecule type" value="Genomic_DNA"/>
</dbReference>
<dbReference type="Pfam" id="PF11452">
    <property type="entry name" value="DUF3000"/>
    <property type="match status" value="1"/>
</dbReference>
<accession>A0A375I022</accession>
<reference evidence="2" key="1">
    <citation type="submission" date="2018-02" db="EMBL/GenBank/DDBJ databases">
        <authorList>
            <person name="Hornung B."/>
        </authorList>
    </citation>
    <scope>NUCLEOTIDE SEQUENCE [LARGE SCALE GENOMIC DNA]</scope>
</reference>
<evidence type="ECO:0000313" key="2">
    <source>
        <dbReference type="Proteomes" id="UP000265962"/>
    </source>
</evidence>
<dbReference type="OrthoDB" id="3210980at2"/>
<protein>
    <recommendedName>
        <fullName evidence="3">DUF3000 domain-containing protein</fullName>
    </recommendedName>
</protein>
<keyword evidence="2" id="KW-1185">Reference proteome</keyword>
<dbReference type="RefSeq" id="WP_119714618.1">
    <property type="nucleotide sequence ID" value="NZ_OMOH01000001.1"/>
</dbReference>
<dbReference type="AlphaFoldDB" id="A0A375I022"/>
<organism evidence="1 2">
    <name type="scientific">Propionibacterium ruminifibrarum</name>
    <dbReference type="NCBI Taxonomy" id="1962131"/>
    <lineage>
        <taxon>Bacteria</taxon>
        <taxon>Bacillati</taxon>
        <taxon>Actinomycetota</taxon>
        <taxon>Actinomycetes</taxon>
        <taxon>Propionibacteriales</taxon>
        <taxon>Propionibacteriaceae</taxon>
        <taxon>Propionibacterium</taxon>
    </lineage>
</organism>
<sequence>MPTPTDLRDRFGADAFNRVVAELKAFGWRPDISVEEIGAPQRIAPYGFALEAELGASDEERGSGRLILLHDPAGNDTWDGQWRLVTLVRAGTDTDIVTDPLISEVAWSWLIEALGECDAAFTAPAGTVTTVTSRSFGSMSTEADRDEIEIRASWTPLIADPSDIIGHLGAWQQLMCQAAGMPPLPDKVTPIRANLSVTGTR</sequence>
<gene>
    <name evidence="1" type="ORF">PROPJV5_0377</name>
</gene>
<evidence type="ECO:0000313" key="1">
    <source>
        <dbReference type="EMBL" id="SPF67362.1"/>
    </source>
</evidence>
<name>A0A375I022_9ACTN</name>
<dbReference type="InterPro" id="IPR021555">
    <property type="entry name" value="DUF3000"/>
</dbReference>